<name>A0AB34JE87_PRYPA</name>
<gene>
    <name evidence="7" type="ORF">AB1Y20_023014</name>
</gene>
<feature type="coiled-coil region" evidence="3">
    <location>
        <begin position="147"/>
        <end position="189"/>
    </location>
</feature>
<accession>A0AB34JE87</accession>
<protein>
    <recommendedName>
        <fullName evidence="9">Dynein regulatory complex protein 1</fullName>
    </recommendedName>
</protein>
<keyword evidence="8" id="KW-1185">Reference proteome</keyword>
<dbReference type="PANTHER" id="PTHR21625:SF1">
    <property type="entry name" value="DYNEIN REGULATORY COMPLEX PROTEIN 1"/>
    <property type="match status" value="1"/>
</dbReference>
<evidence type="ECO:0000259" key="5">
    <source>
        <dbReference type="Pfam" id="PF14772"/>
    </source>
</evidence>
<dbReference type="GO" id="GO:0005858">
    <property type="term" value="C:axonemal dynein complex"/>
    <property type="evidence" value="ECO:0007669"/>
    <property type="project" value="InterPro"/>
</dbReference>
<evidence type="ECO:0000313" key="8">
    <source>
        <dbReference type="Proteomes" id="UP001515480"/>
    </source>
</evidence>
<feature type="coiled-coil region" evidence="3">
    <location>
        <begin position="216"/>
        <end position="294"/>
    </location>
</feature>
<evidence type="ECO:0000259" key="6">
    <source>
        <dbReference type="Pfam" id="PF14775"/>
    </source>
</evidence>
<feature type="compositionally biased region" description="Basic and acidic residues" evidence="4">
    <location>
        <begin position="557"/>
        <end position="569"/>
    </location>
</feature>
<dbReference type="Proteomes" id="UP001515480">
    <property type="component" value="Unassembled WGS sequence"/>
</dbReference>
<evidence type="ECO:0000256" key="2">
    <source>
        <dbReference type="ARBA" id="ARBA00023054"/>
    </source>
</evidence>
<dbReference type="InterPro" id="IPR039750">
    <property type="entry name" value="DRC1/DRC2"/>
</dbReference>
<dbReference type="AlphaFoldDB" id="A0AB34JE87"/>
<organism evidence="7 8">
    <name type="scientific">Prymnesium parvum</name>
    <name type="common">Toxic golden alga</name>
    <dbReference type="NCBI Taxonomy" id="97485"/>
    <lineage>
        <taxon>Eukaryota</taxon>
        <taxon>Haptista</taxon>
        <taxon>Haptophyta</taxon>
        <taxon>Prymnesiophyceae</taxon>
        <taxon>Prymnesiales</taxon>
        <taxon>Prymnesiaceae</taxon>
        <taxon>Prymnesium</taxon>
    </lineage>
</organism>
<feature type="domain" description="Dynein regulatory complex protein 1/2 N-terminal" evidence="5">
    <location>
        <begin position="80"/>
        <end position="179"/>
    </location>
</feature>
<dbReference type="PANTHER" id="PTHR21625">
    <property type="entry name" value="NYD-SP28 PROTEIN"/>
    <property type="match status" value="1"/>
</dbReference>
<evidence type="ECO:0000256" key="3">
    <source>
        <dbReference type="SAM" id="Coils"/>
    </source>
</evidence>
<dbReference type="InterPro" id="IPR039505">
    <property type="entry name" value="DRC1/2_N"/>
</dbReference>
<dbReference type="GO" id="GO:0060285">
    <property type="term" value="P:cilium-dependent cell motility"/>
    <property type="evidence" value="ECO:0007669"/>
    <property type="project" value="TreeGrafter"/>
</dbReference>
<proteinExistence type="inferred from homology"/>
<dbReference type="GO" id="GO:0003352">
    <property type="term" value="P:regulation of cilium movement"/>
    <property type="evidence" value="ECO:0007669"/>
    <property type="project" value="TreeGrafter"/>
</dbReference>
<dbReference type="Pfam" id="PF14775">
    <property type="entry name" value="NYD-SP28_assoc"/>
    <property type="match status" value="1"/>
</dbReference>
<feature type="coiled-coil region" evidence="3">
    <location>
        <begin position="331"/>
        <end position="365"/>
    </location>
</feature>
<comment type="caution">
    <text evidence="7">The sequence shown here is derived from an EMBL/GenBank/DDBJ whole genome shotgun (WGS) entry which is preliminary data.</text>
</comment>
<dbReference type="InterPro" id="IPR029440">
    <property type="entry name" value="DRC1_C"/>
</dbReference>
<dbReference type="GO" id="GO:0070286">
    <property type="term" value="P:axonemal dynein complex assembly"/>
    <property type="evidence" value="ECO:0007669"/>
    <property type="project" value="InterPro"/>
</dbReference>
<evidence type="ECO:0000256" key="4">
    <source>
        <dbReference type="SAM" id="MobiDB-lite"/>
    </source>
</evidence>
<evidence type="ECO:0000256" key="1">
    <source>
        <dbReference type="ARBA" id="ARBA00009688"/>
    </source>
</evidence>
<reference evidence="7 8" key="1">
    <citation type="journal article" date="2024" name="Science">
        <title>Giant polyketide synthase enzymes in the biosynthesis of giant marine polyether toxins.</title>
        <authorList>
            <person name="Fallon T.R."/>
            <person name="Shende V.V."/>
            <person name="Wierzbicki I.H."/>
            <person name="Pendleton A.L."/>
            <person name="Watervoot N.F."/>
            <person name="Auber R.P."/>
            <person name="Gonzalez D.J."/>
            <person name="Wisecaver J.H."/>
            <person name="Moore B.S."/>
        </authorList>
    </citation>
    <scope>NUCLEOTIDE SEQUENCE [LARGE SCALE GENOMIC DNA]</scope>
    <source>
        <strain evidence="7 8">12B1</strain>
    </source>
</reference>
<comment type="similarity">
    <text evidence="1">Belongs to the DRC1 family.</text>
</comment>
<evidence type="ECO:0008006" key="9">
    <source>
        <dbReference type="Google" id="ProtNLM"/>
    </source>
</evidence>
<evidence type="ECO:0000313" key="7">
    <source>
        <dbReference type="EMBL" id="KAL1519497.1"/>
    </source>
</evidence>
<sequence>MDPEPATPVDREARIMARRQRISERISAGKGDGDENKRKQKGEKEFEESQSKAQIIESRSRIDKIKTVGAADVTKVRIMGDSRENERRINEEVNRQGRRQKLLYEAESSARQNAAVAMKWSALFDKEIPQELLAEIELQKDTCERIIQSKDRLIKEFKAELKAKDDEYIKSLKKQAEDIDLLLERMGKQFAALRKAFEDELEQVETSFMQERHALMQSNVAELKQLMEKRKDKEESYMEARRRRVDEDMRQLEAQRVQDAEDYNILKIKLETEIQTLEQQLEEMRATYQLNQEKLDYNYRVLVERDSENTNTIKQQKKKLTRMADVLSSHKAKYAREERRFKQENADLTDEYKRITEQFKDLQSKFQHFEVADTKRYRDVWQMNEETVTDLMRKVLQADKIIHEQQLGLSWFPPSEHIFQPGGEAGASGQRPAQSAGEGDGESGPISRGQMDNENIKHMLELLCNEAGFLVEGKIQKLLEPLPPDEQNLLKIDSILKVLGVEGAGDVEKLLSYFLADADNHELIHPNDAIKAIKAFVEEHQAERQRGGESIKTAKHSSKEAGQEGTRREEREFWERMSSIISDKTFRVWSALEKSLNKYDALLKNRSGLIGDVADLQRQNEELKGLLNQYLSSKVNEDLHVPPTQVIRLDNFRGSR</sequence>
<feature type="domain" description="Dynein regulatory complex protein 1 C-terminal" evidence="6">
    <location>
        <begin position="572"/>
        <end position="631"/>
    </location>
</feature>
<feature type="compositionally biased region" description="Basic and acidic residues" evidence="4">
    <location>
        <begin position="31"/>
        <end position="50"/>
    </location>
</feature>
<keyword evidence="2 3" id="KW-0175">Coiled coil</keyword>
<dbReference type="EMBL" id="JBGBPQ010000009">
    <property type="protein sequence ID" value="KAL1519497.1"/>
    <property type="molecule type" value="Genomic_DNA"/>
</dbReference>
<feature type="region of interest" description="Disordered" evidence="4">
    <location>
        <begin position="544"/>
        <end position="569"/>
    </location>
</feature>
<dbReference type="Pfam" id="PF14772">
    <property type="entry name" value="NYD-SP28"/>
    <property type="match status" value="1"/>
</dbReference>
<feature type="region of interest" description="Disordered" evidence="4">
    <location>
        <begin position="418"/>
        <end position="450"/>
    </location>
</feature>
<feature type="region of interest" description="Disordered" evidence="4">
    <location>
        <begin position="1"/>
        <end position="54"/>
    </location>
</feature>